<proteinExistence type="predicted"/>
<keyword evidence="3" id="KW-1185">Reference proteome</keyword>
<protein>
    <recommendedName>
        <fullName evidence="4">Reverse transcriptase domain-containing protein</fullName>
    </recommendedName>
</protein>
<feature type="compositionally biased region" description="Polar residues" evidence="1">
    <location>
        <begin position="24"/>
        <end position="38"/>
    </location>
</feature>
<dbReference type="EMBL" id="BAABUJ010000027">
    <property type="protein sequence ID" value="GAA5803251.1"/>
    <property type="molecule type" value="Genomic_DNA"/>
</dbReference>
<evidence type="ECO:0000313" key="3">
    <source>
        <dbReference type="Proteomes" id="UP001476247"/>
    </source>
</evidence>
<evidence type="ECO:0000256" key="1">
    <source>
        <dbReference type="SAM" id="MobiDB-lite"/>
    </source>
</evidence>
<feature type="compositionally biased region" description="Basic and acidic residues" evidence="1">
    <location>
        <begin position="64"/>
        <end position="82"/>
    </location>
</feature>
<accession>A0ABP9Y8F8</accession>
<comment type="caution">
    <text evidence="2">The sequence shown here is derived from an EMBL/GenBank/DDBJ whole genome shotgun (WGS) entry which is preliminary data.</text>
</comment>
<evidence type="ECO:0008006" key="4">
    <source>
        <dbReference type="Google" id="ProtNLM"/>
    </source>
</evidence>
<name>A0ABP9Y8F8_9FUNG</name>
<sequence>MDAMNSTYPPSNVNPLLTEEASARNVNTAVGSTSAQPGTTTTTTEDHPSKLRTALHDIKETVKETLQRDHHHGNDCAKRPQDGKTNPME</sequence>
<organism evidence="2 3">
    <name type="scientific">Helicostylum pulchrum</name>
    <dbReference type="NCBI Taxonomy" id="562976"/>
    <lineage>
        <taxon>Eukaryota</taxon>
        <taxon>Fungi</taxon>
        <taxon>Fungi incertae sedis</taxon>
        <taxon>Mucoromycota</taxon>
        <taxon>Mucoromycotina</taxon>
        <taxon>Mucoromycetes</taxon>
        <taxon>Mucorales</taxon>
        <taxon>Mucorineae</taxon>
        <taxon>Mucoraceae</taxon>
        <taxon>Helicostylum</taxon>
    </lineage>
</organism>
<feature type="compositionally biased region" description="Polar residues" evidence="1">
    <location>
        <begin position="1"/>
        <end position="15"/>
    </location>
</feature>
<evidence type="ECO:0000313" key="2">
    <source>
        <dbReference type="EMBL" id="GAA5803251.1"/>
    </source>
</evidence>
<feature type="region of interest" description="Disordered" evidence="1">
    <location>
        <begin position="64"/>
        <end position="89"/>
    </location>
</feature>
<feature type="region of interest" description="Disordered" evidence="1">
    <location>
        <begin position="1"/>
        <end position="50"/>
    </location>
</feature>
<dbReference type="Proteomes" id="UP001476247">
    <property type="component" value="Unassembled WGS sequence"/>
</dbReference>
<reference evidence="2 3" key="1">
    <citation type="submission" date="2024-04" db="EMBL/GenBank/DDBJ databases">
        <title>genome sequences of Mucor flavus KT1a and Helicostylum pulchrum KT1b strains isolation_sourced from the surface of a dry-aged beef.</title>
        <authorList>
            <person name="Toyotome T."/>
            <person name="Hosono M."/>
            <person name="Torimaru M."/>
            <person name="Fukuda K."/>
            <person name="Mikami N."/>
        </authorList>
    </citation>
    <scope>NUCLEOTIDE SEQUENCE [LARGE SCALE GENOMIC DNA]</scope>
    <source>
        <strain evidence="2 3">KT1b</strain>
    </source>
</reference>
<gene>
    <name evidence="2" type="ORF">HPULCUR_008728</name>
</gene>